<organism evidence="3">
    <name type="scientific">Hemiselmis andersenii</name>
    <name type="common">Cryptophyte alga</name>
    <dbReference type="NCBI Taxonomy" id="464988"/>
    <lineage>
        <taxon>Eukaryota</taxon>
        <taxon>Cryptophyceae</taxon>
        <taxon>Cryptomonadales</taxon>
        <taxon>Hemiselmidaceae</taxon>
        <taxon>Hemiselmis</taxon>
    </lineage>
</organism>
<dbReference type="InterPro" id="IPR036034">
    <property type="entry name" value="PDZ_sf"/>
</dbReference>
<protein>
    <recommendedName>
        <fullName evidence="2">PDZ domain-containing protein</fullName>
    </recommendedName>
</protein>
<dbReference type="CDD" id="cd06782">
    <property type="entry name" value="cpPDZ_CPP-like"/>
    <property type="match status" value="1"/>
</dbReference>
<proteinExistence type="predicted"/>
<feature type="compositionally biased region" description="Acidic residues" evidence="1">
    <location>
        <begin position="123"/>
        <end position="140"/>
    </location>
</feature>
<feature type="region of interest" description="Disordered" evidence="1">
    <location>
        <begin position="119"/>
        <end position="169"/>
    </location>
</feature>
<feature type="compositionally biased region" description="Basic and acidic residues" evidence="1">
    <location>
        <begin position="141"/>
        <end position="150"/>
    </location>
</feature>
<dbReference type="InterPro" id="IPR041489">
    <property type="entry name" value="PDZ_6"/>
</dbReference>
<dbReference type="InterPro" id="IPR001478">
    <property type="entry name" value="PDZ"/>
</dbReference>
<dbReference type="SUPFAM" id="SSF50156">
    <property type="entry name" value="PDZ domain-like"/>
    <property type="match status" value="1"/>
</dbReference>
<feature type="domain" description="PDZ" evidence="2">
    <location>
        <begin position="7"/>
        <end position="81"/>
    </location>
</feature>
<accession>A0A7S0XSL5</accession>
<evidence type="ECO:0000259" key="2">
    <source>
        <dbReference type="PROSITE" id="PS50106"/>
    </source>
</evidence>
<dbReference type="SMART" id="SM00228">
    <property type="entry name" value="PDZ"/>
    <property type="match status" value="1"/>
</dbReference>
<dbReference type="AlphaFoldDB" id="A0A7S0XSL5"/>
<evidence type="ECO:0000256" key="1">
    <source>
        <dbReference type="SAM" id="MobiDB-lite"/>
    </source>
</evidence>
<reference evidence="3" key="1">
    <citation type="submission" date="2021-01" db="EMBL/GenBank/DDBJ databases">
        <authorList>
            <person name="Corre E."/>
            <person name="Pelletier E."/>
            <person name="Niang G."/>
            <person name="Scheremetjew M."/>
            <person name="Finn R."/>
            <person name="Kale V."/>
            <person name="Holt S."/>
            <person name="Cochrane G."/>
            <person name="Meng A."/>
            <person name="Brown T."/>
            <person name="Cohen L."/>
        </authorList>
    </citation>
    <scope>NUCLEOTIDE SEQUENCE</scope>
    <source>
        <strain evidence="3">CCMP441</strain>
    </source>
</reference>
<dbReference type="Gene3D" id="2.30.42.10">
    <property type="match status" value="1"/>
</dbReference>
<dbReference type="PROSITE" id="PS50106">
    <property type="entry name" value="PDZ"/>
    <property type="match status" value="1"/>
</dbReference>
<feature type="compositionally biased region" description="Basic and acidic residues" evidence="1">
    <location>
        <begin position="158"/>
        <end position="169"/>
    </location>
</feature>
<dbReference type="EMBL" id="HBFK01008607">
    <property type="protein sequence ID" value="CAD8738664.1"/>
    <property type="molecule type" value="Transcribed_RNA"/>
</dbReference>
<dbReference type="Pfam" id="PF17820">
    <property type="entry name" value="PDZ_6"/>
    <property type="match status" value="1"/>
</dbReference>
<name>A0A7S0XSL5_HEMAN</name>
<evidence type="ECO:0000313" key="3">
    <source>
        <dbReference type="EMBL" id="CAD8738664.1"/>
    </source>
</evidence>
<sequence>MAFFSKTAHKSKSQKNGFAKVDPAGVGIVFKSGPDEALFVKALADGAPAANCGMIRVNDCLTKVDGEDVYRMPIEKVVKYILGEKGSEIRLTFQRFSGDKLSKFTVKLYRGNPASIKAAVPWADEDEDEDDEEALEEEHEEKEVEVKETDASVGKQLTLEEKQRISRSA</sequence>
<gene>
    <name evidence="3" type="ORF">HAND1043_LOCUS5156</name>
</gene>